<dbReference type="PANTHER" id="PTHR21600:SF52">
    <property type="entry name" value="PSEUDOURIDINE SYNTHASE RSUA_RLUA-LIKE DOMAIN-CONTAINING PROTEIN"/>
    <property type="match status" value="1"/>
</dbReference>
<evidence type="ECO:0000259" key="2">
    <source>
        <dbReference type="Pfam" id="PF00849"/>
    </source>
</evidence>
<dbReference type="GO" id="GO:0009982">
    <property type="term" value="F:pseudouridine synthase activity"/>
    <property type="evidence" value="ECO:0007669"/>
    <property type="project" value="InterPro"/>
</dbReference>
<protein>
    <submittedName>
        <fullName evidence="3">Pseudouridine synthase</fullName>
    </submittedName>
</protein>
<comment type="caution">
    <text evidence="3">The sequence shown here is derived from an EMBL/GenBank/DDBJ whole genome shotgun (WGS) entry which is preliminary data.</text>
</comment>
<dbReference type="SUPFAM" id="SSF55120">
    <property type="entry name" value="Pseudouridine synthase"/>
    <property type="match status" value="1"/>
</dbReference>
<reference evidence="3" key="1">
    <citation type="submission" date="2021-02" db="EMBL/GenBank/DDBJ databases">
        <title>First Annotated Genome of the Yellow-green Alga Tribonema minus.</title>
        <authorList>
            <person name="Mahan K.M."/>
        </authorList>
    </citation>
    <scope>NUCLEOTIDE SEQUENCE</scope>
    <source>
        <strain evidence="3">UTEX B ZZ1240</strain>
    </source>
</reference>
<sequence>MVGAGAGRQRAMELILLGAVYAREKPHPLIRAMEPDALVGEGWRLRVHLEPMRYLSSHMCDWQHRKAYEDEDYLVLYKPPGLPCMAHVSNKLECVHLCAAAALGYKELHMLHRIDKWTTGLVAVAKTRSAVVDFNKAMQARRVHKRYRVLTHAPIVEGRHVHYMPPHCMYQISAPRLISSVQHPKWKRCELIVSQCRPITIASADDNAGDDVGGGASDSSSEASAASADSFATGSDGSTDAANGRSDHGYSSSGTTEATAARSSNNSCSGDAMPLFTDATPSDLLAPGDVYYESRVELVTGRTHQIRAQFAAAGAPLVGDATYAPMAGYLHDDVEDREAALARMRHGVKVAHVIGLQSAVLRFEGREVVAGEPWWRRGRGGAEGGE</sequence>
<accession>A0A835YSL0</accession>
<dbReference type="InterPro" id="IPR020103">
    <property type="entry name" value="PsdUridine_synth_cat_dom_sf"/>
</dbReference>
<organism evidence="3 4">
    <name type="scientific">Tribonema minus</name>
    <dbReference type="NCBI Taxonomy" id="303371"/>
    <lineage>
        <taxon>Eukaryota</taxon>
        <taxon>Sar</taxon>
        <taxon>Stramenopiles</taxon>
        <taxon>Ochrophyta</taxon>
        <taxon>PX clade</taxon>
        <taxon>Xanthophyceae</taxon>
        <taxon>Tribonematales</taxon>
        <taxon>Tribonemataceae</taxon>
        <taxon>Tribonema</taxon>
    </lineage>
</organism>
<feature type="domain" description="Pseudouridine synthase RsuA/RluA-like" evidence="2">
    <location>
        <begin position="72"/>
        <end position="160"/>
    </location>
</feature>
<keyword evidence="4" id="KW-1185">Reference proteome</keyword>
<dbReference type="Pfam" id="PF00849">
    <property type="entry name" value="PseudoU_synth_2"/>
    <property type="match status" value="1"/>
</dbReference>
<dbReference type="PANTHER" id="PTHR21600">
    <property type="entry name" value="MITOCHONDRIAL RNA PSEUDOURIDINE SYNTHASE"/>
    <property type="match status" value="1"/>
</dbReference>
<gene>
    <name evidence="3" type="ORF">JKP88DRAFT_201109</name>
</gene>
<dbReference type="GO" id="GO:0003723">
    <property type="term" value="F:RNA binding"/>
    <property type="evidence" value="ECO:0007669"/>
    <property type="project" value="InterPro"/>
</dbReference>
<evidence type="ECO:0000313" key="4">
    <source>
        <dbReference type="Proteomes" id="UP000664859"/>
    </source>
</evidence>
<name>A0A835YSL0_9STRA</name>
<dbReference type="InterPro" id="IPR050188">
    <property type="entry name" value="RluA_PseudoU_synthase"/>
</dbReference>
<dbReference type="AlphaFoldDB" id="A0A835YSL0"/>
<feature type="compositionally biased region" description="Low complexity" evidence="1">
    <location>
        <begin position="217"/>
        <end position="238"/>
    </location>
</feature>
<feature type="region of interest" description="Disordered" evidence="1">
    <location>
        <begin position="204"/>
        <end position="267"/>
    </location>
</feature>
<dbReference type="GO" id="GO:0000455">
    <property type="term" value="P:enzyme-directed rRNA pseudouridine synthesis"/>
    <property type="evidence" value="ECO:0007669"/>
    <property type="project" value="TreeGrafter"/>
</dbReference>
<proteinExistence type="predicted"/>
<feature type="compositionally biased region" description="Polar residues" evidence="1">
    <location>
        <begin position="249"/>
        <end position="267"/>
    </location>
</feature>
<dbReference type="EMBL" id="JAFCMP010000479">
    <property type="protein sequence ID" value="KAG5179302.1"/>
    <property type="molecule type" value="Genomic_DNA"/>
</dbReference>
<dbReference type="Proteomes" id="UP000664859">
    <property type="component" value="Unassembled WGS sequence"/>
</dbReference>
<dbReference type="OrthoDB" id="424794at2759"/>
<dbReference type="InterPro" id="IPR006145">
    <property type="entry name" value="PsdUridine_synth_RsuA/RluA"/>
</dbReference>
<dbReference type="Gene3D" id="3.30.2350.10">
    <property type="entry name" value="Pseudouridine synthase"/>
    <property type="match status" value="2"/>
</dbReference>
<evidence type="ECO:0000313" key="3">
    <source>
        <dbReference type="EMBL" id="KAG5179302.1"/>
    </source>
</evidence>
<evidence type="ECO:0000256" key="1">
    <source>
        <dbReference type="SAM" id="MobiDB-lite"/>
    </source>
</evidence>